<feature type="transmembrane region" description="Helical" evidence="1">
    <location>
        <begin position="343"/>
        <end position="366"/>
    </location>
</feature>
<feature type="transmembrane region" description="Helical" evidence="1">
    <location>
        <begin position="228"/>
        <end position="248"/>
    </location>
</feature>
<feature type="transmembrane region" description="Helical" evidence="1">
    <location>
        <begin position="293"/>
        <end position="315"/>
    </location>
</feature>
<feature type="transmembrane region" description="Helical" evidence="1">
    <location>
        <begin position="165"/>
        <end position="185"/>
    </location>
</feature>
<evidence type="ECO:0000256" key="1">
    <source>
        <dbReference type="SAM" id="Phobius"/>
    </source>
</evidence>
<accession>A0ABZ3D599</accession>
<gene>
    <name evidence="2" type="ORF">AAC691_20730</name>
</gene>
<name>A0ABZ3D599_9PROT</name>
<evidence type="ECO:0008006" key="4">
    <source>
        <dbReference type="Google" id="ProtNLM"/>
    </source>
</evidence>
<keyword evidence="1" id="KW-0472">Membrane</keyword>
<feature type="transmembrane region" description="Helical" evidence="1">
    <location>
        <begin position="433"/>
        <end position="454"/>
    </location>
</feature>
<feature type="transmembrane region" description="Helical" evidence="1">
    <location>
        <begin position="141"/>
        <end position="159"/>
    </location>
</feature>
<sequence>MPAAGDSGTGRILPLVLLSALAGLLLAGLAADAPGARPAPAVLLRAGWAAVLLPALLMSCLPSLAAPSRMLPAVLALPHVDALSLPFLLVLAAIGLATAAPGTKPDTALACAGLTVATGQPLLCCLGAASLAALLRPAPKAAPCILAIALAAALLPSAWRDAALPLPVLVAAAGLMGLSLLPFGGARHTEPATPRDLAGLVAGACFAVRMLADWPSTPLATPLAAPPAAFGGALTAAAGLLFALAGGLRALAAPDAARALGGMLAAWGGLALALAGLAAVGRADDLPLLALGAFRALALLLGGVGMALLAAILLLRDIGQAAGTLALDRAGGLAGLMPRAAGLLALSLAGACALPPLAGFAAFWLLLHAVLALPRAGVLAGEIPPLLALCGAGAASGLLLLAALRLGTGLLLGRPRTPRVAGAADPPSARLHVPLACLGVAGAIGLLPGAWLWLTRAAGWQAAGLSGAAIPVGAQPGLFALAAPGGGGAFNPAGLALLLAAAAGLVRLLAHRAGAAPSRPAPAWAEGAPPAPPWMPFGDPATQAGPALFAGRLDGVLGGARATRAAAWRAARAARRTGRTGRLLADRLSDLAARHAMKLVLLWFALAALLHLWTRP</sequence>
<organism evidence="2 3">
    <name type="scientific">Nguyenibacter vanlangensis</name>
    <dbReference type="NCBI Taxonomy" id="1216886"/>
    <lineage>
        <taxon>Bacteria</taxon>
        <taxon>Pseudomonadati</taxon>
        <taxon>Pseudomonadota</taxon>
        <taxon>Alphaproteobacteria</taxon>
        <taxon>Acetobacterales</taxon>
        <taxon>Acetobacteraceae</taxon>
        <taxon>Nguyenibacter</taxon>
    </lineage>
</organism>
<reference evidence="2 3" key="1">
    <citation type="submission" date="2024-04" db="EMBL/GenBank/DDBJ databases">
        <title>Complete genome sequence of Nguyenibacter vanlangesis HBCM-1154, a strain capable of nitrogen fixation, IAA production, and phosphorus solubilization isolated from sugarcane soil.</title>
        <authorList>
            <person name="MY HANH P."/>
        </authorList>
    </citation>
    <scope>NUCLEOTIDE SEQUENCE [LARGE SCALE GENOMIC DNA]</scope>
    <source>
        <strain evidence="2 3">HBCM 1154</strain>
    </source>
</reference>
<dbReference type="Proteomes" id="UP001449795">
    <property type="component" value="Chromosome"/>
</dbReference>
<dbReference type="EMBL" id="CP152276">
    <property type="protein sequence ID" value="XAE42641.1"/>
    <property type="molecule type" value="Genomic_DNA"/>
</dbReference>
<feature type="transmembrane region" description="Helical" evidence="1">
    <location>
        <begin position="107"/>
        <end position="134"/>
    </location>
</feature>
<evidence type="ECO:0000313" key="2">
    <source>
        <dbReference type="EMBL" id="XAE42641.1"/>
    </source>
</evidence>
<keyword evidence="1" id="KW-1133">Transmembrane helix</keyword>
<feature type="transmembrane region" description="Helical" evidence="1">
    <location>
        <begin position="386"/>
        <end position="412"/>
    </location>
</feature>
<evidence type="ECO:0000313" key="3">
    <source>
        <dbReference type="Proteomes" id="UP001449795"/>
    </source>
</evidence>
<protein>
    <recommendedName>
        <fullName evidence="4">NADH:quinone oxidoreductase/Mrp antiporter membrane subunit domain-containing protein</fullName>
    </recommendedName>
</protein>
<feature type="transmembrane region" description="Helical" evidence="1">
    <location>
        <begin position="596"/>
        <end position="614"/>
    </location>
</feature>
<keyword evidence="3" id="KW-1185">Reference proteome</keyword>
<proteinExistence type="predicted"/>
<feature type="transmembrane region" description="Helical" evidence="1">
    <location>
        <begin position="46"/>
        <end position="68"/>
    </location>
</feature>
<feature type="transmembrane region" description="Helical" evidence="1">
    <location>
        <begin position="260"/>
        <end position="281"/>
    </location>
</feature>
<keyword evidence="1" id="KW-0812">Transmembrane</keyword>
<feature type="transmembrane region" description="Helical" evidence="1">
    <location>
        <begin position="197"/>
        <end position="216"/>
    </location>
</feature>
<feature type="transmembrane region" description="Helical" evidence="1">
    <location>
        <begin position="80"/>
        <end position="101"/>
    </location>
</feature>
<dbReference type="RefSeq" id="WP_342628304.1">
    <property type="nucleotide sequence ID" value="NZ_CP152276.1"/>
</dbReference>
<feature type="transmembrane region" description="Helical" evidence="1">
    <location>
        <begin position="489"/>
        <end position="510"/>
    </location>
</feature>